<dbReference type="Gene3D" id="1.10.10.60">
    <property type="entry name" value="Homeodomain-like"/>
    <property type="match status" value="1"/>
</dbReference>
<dbReference type="InterPro" id="IPR012337">
    <property type="entry name" value="RNaseH-like_sf"/>
</dbReference>
<dbReference type="InterPro" id="IPR001584">
    <property type="entry name" value="Integrase_cat-core"/>
</dbReference>
<dbReference type="GO" id="GO:0015074">
    <property type="term" value="P:DNA integration"/>
    <property type="evidence" value="ECO:0007669"/>
    <property type="project" value="InterPro"/>
</dbReference>
<dbReference type="Pfam" id="PF01610">
    <property type="entry name" value="DDE_Tnp_ISL3"/>
    <property type="match status" value="1"/>
</dbReference>
<dbReference type="GO" id="GO:0003677">
    <property type="term" value="F:DNA binding"/>
    <property type="evidence" value="ECO:0007669"/>
    <property type="project" value="InterPro"/>
</dbReference>
<dbReference type="InterPro" id="IPR036397">
    <property type="entry name" value="RNaseH_sf"/>
</dbReference>
<evidence type="ECO:0000259" key="2">
    <source>
        <dbReference type="PROSITE" id="PS50994"/>
    </source>
</evidence>
<dbReference type="SUPFAM" id="SSF53098">
    <property type="entry name" value="Ribonuclease H-like"/>
    <property type="match status" value="1"/>
</dbReference>
<dbReference type="OrthoDB" id="8300224at2759"/>
<dbReference type="EMBL" id="JAPCXC010000152">
    <property type="protein sequence ID" value="KAJ1604382.1"/>
    <property type="molecule type" value="Genomic_DNA"/>
</dbReference>
<dbReference type="PROSITE" id="PS50994">
    <property type="entry name" value="INTEGRASE"/>
    <property type="match status" value="1"/>
</dbReference>
<dbReference type="Gene3D" id="3.30.420.10">
    <property type="entry name" value="Ribonuclease H-like superfamily/Ribonuclease H"/>
    <property type="match status" value="1"/>
</dbReference>
<reference evidence="3" key="1">
    <citation type="submission" date="2022-10" db="EMBL/GenBank/DDBJ databases">
        <title>Adaptive evolution leads to modifications in subtelomeric GC content in a zoonotic Cryptosporidium species.</title>
        <authorList>
            <person name="Li J."/>
            <person name="Feng Y."/>
            <person name="Xiao L."/>
        </authorList>
    </citation>
    <scope>NUCLEOTIDE SEQUENCE</scope>
    <source>
        <strain evidence="3">33844</strain>
    </source>
</reference>
<comment type="similarity">
    <text evidence="1">Belongs to the transposase IS21/IS408/IS1162 family.</text>
</comment>
<dbReference type="Pfam" id="PF02796">
    <property type="entry name" value="HTH_7"/>
    <property type="match status" value="1"/>
</dbReference>
<dbReference type="InterPro" id="IPR006120">
    <property type="entry name" value="Resolvase_HTH_dom"/>
</dbReference>
<dbReference type="Pfam" id="PF22483">
    <property type="entry name" value="Mu-transpos_C_2"/>
    <property type="match status" value="1"/>
</dbReference>
<feature type="domain" description="Integrase catalytic" evidence="2">
    <location>
        <begin position="215"/>
        <end position="394"/>
    </location>
</feature>
<dbReference type="InterPro" id="IPR009057">
    <property type="entry name" value="Homeodomain-like_sf"/>
</dbReference>
<dbReference type="NCBIfam" id="NF033546">
    <property type="entry name" value="transpos_IS21"/>
    <property type="match status" value="1"/>
</dbReference>
<organism evidence="3">
    <name type="scientific">Cryptosporidium canis</name>
    <dbReference type="NCBI Taxonomy" id="195482"/>
    <lineage>
        <taxon>Eukaryota</taxon>
        <taxon>Sar</taxon>
        <taxon>Alveolata</taxon>
        <taxon>Apicomplexa</taxon>
        <taxon>Conoidasida</taxon>
        <taxon>Coccidia</taxon>
        <taxon>Eucoccidiorida</taxon>
        <taxon>Eimeriorina</taxon>
        <taxon>Cryptosporidiidae</taxon>
        <taxon>Cryptosporidium</taxon>
    </lineage>
</organism>
<dbReference type="PANTHER" id="PTHR35004">
    <property type="entry name" value="TRANSPOSASE RV3428C-RELATED"/>
    <property type="match status" value="1"/>
</dbReference>
<comment type="caution">
    <text evidence="3">The sequence shown here is derived from an EMBL/GenBank/DDBJ whole genome shotgun (WGS) entry which is preliminary data.</text>
</comment>
<dbReference type="AlphaFoldDB" id="A0A9D5HUJ6"/>
<dbReference type="GO" id="GO:0000150">
    <property type="term" value="F:DNA strand exchange activity"/>
    <property type="evidence" value="ECO:0007669"/>
    <property type="project" value="InterPro"/>
</dbReference>
<proteinExistence type="inferred from homology"/>
<name>A0A9D5HUJ6_9CRYT</name>
<dbReference type="InterPro" id="IPR002560">
    <property type="entry name" value="Transposase_DDE"/>
</dbReference>
<dbReference type="InterPro" id="IPR054353">
    <property type="entry name" value="IstA-like_C"/>
</dbReference>
<dbReference type="Pfam" id="PF00665">
    <property type="entry name" value="rve"/>
    <property type="match status" value="1"/>
</dbReference>
<dbReference type="Proteomes" id="UP001067231">
    <property type="component" value="Unassembled WGS sequence"/>
</dbReference>
<sequence>MPTSGSTLLRTLHNHPLPKIETPKVVGIDDWAYKKRLSYGTVVVDLERRKIIDLLKDREEQTVTNWLRRYPEIEVSPLSTLTMAAKTIQMDLLKQVIRLHRQGIPISQIAKRLGIVRNTVKKYLKRLPPEETQKIPDPELSHHLYNTDHKVYKDLRHQQLLQHFDHAVKELSLTGVNRRLLHEEYLHAHPDGYRYSQYCYHLADFLRQKDVVMHLQHAPADQLMVDFTGKTFPYVNQDTGEVISCQVLVAVLPHSGYTFCYAVHSQKIPDFIKAITEALHYMQGAPLTILCDNLKTAVTRSCRVEPTFTEACYQLSEHYSTSFSATRPYSPKDKAMVERSVNIIYSQVFARLRKEVFSSISEVNEAFLKMIQALNQKKYKGSSLSRLDLFTQNEQALLKPLPLRPFTLKSVSRLMVQNNYHIELRALKQYFSVPYIYVGKRVSVLWDPSSVLVYYEQKLIAIHLRWAPCPGKYSTLAEHMPPSHFKATELRGLSEEKLTALAKKIGPHTLLAVKSIIEKATYPQQAFKSCNAIIMLQKQYGKERLEAACAHALAHTRINYHLVKTILKSGGDKQPLLHPSRPASTVSGPLQNIRGAASYN</sequence>
<dbReference type="SUPFAM" id="SSF46689">
    <property type="entry name" value="Homeodomain-like"/>
    <property type="match status" value="1"/>
</dbReference>
<gene>
    <name evidence="3" type="ORF">OJ253_3707</name>
</gene>
<accession>A0A9D5HUJ6</accession>
<evidence type="ECO:0000256" key="1">
    <source>
        <dbReference type="ARBA" id="ARBA00009277"/>
    </source>
</evidence>
<evidence type="ECO:0000313" key="3">
    <source>
        <dbReference type="EMBL" id="KAJ1604382.1"/>
    </source>
</evidence>
<dbReference type="PANTHER" id="PTHR35004:SF8">
    <property type="entry name" value="TRANSPOSASE RV3428C-RELATED"/>
    <property type="match status" value="1"/>
</dbReference>
<protein>
    <recommendedName>
        <fullName evidence="2">Integrase catalytic domain-containing protein</fullName>
    </recommendedName>
</protein>